<accession>A0A8H6SM01</accession>
<feature type="region of interest" description="Disordered" evidence="1">
    <location>
        <begin position="219"/>
        <end position="246"/>
    </location>
</feature>
<dbReference type="Gene3D" id="2.40.70.10">
    <property type="entry name" value="Acid Proteases"/>
    <property type="match status" value="1"/>
</dbReference>
<evidence type="ECO:0000313" key="3">
    <source>
        <dbReference type="Proteomes" id="UP000636479"/>
    </source>
</evidence>
<feature type="compositionally biased region" description="Polar residues" evidence="1">
    <location>
        <begin position="374"/>
        <end position="383"/>
    </location>
</feature>
<dbReference type="InterPro" id="IPR021109">
    <property type="entry name" value="Peptidase_aspartic_dom_sf"/>
</dbReference>
<dbReference type="RefSeq" id="XP_037219290.1">
    <property type="nucleotide sequence ID" value="XM_037363646.1"/>
</dbReference>
<protein>
    <submittedName>
        <fullName evidence="2">Uncharacterized protein</fullName>
    </submittedName>
</protein>
<dbReference type="CDD" id="cd00303">
    <property type="entry name" value="retropepsin_like"/>
    <property type="match status" value="1"/>
</dbReference>
<reference evidence="2" key="1">
    <citation type="submission" date="2020-05" db="EMBL/GenBank/DDBJ databases">
        <title>Mycena genomes resolve the evolution of fungal bioluminescence.</title>
        <authorList>
            <person name="Tsai I.J."/>
        </authorList>
    </citation>
    <scope>NUCLEOTIDE SEQUENCE</scope>
    <source>
        <strain evidence="2">171206Taipei</strain>
    </source>
</reference>
<organism evidence="2 3">
    <name type="scientific">Mycena indigotica</name>
    <dbReference type="NCBI Taxonomy" id="2126181"/>
    <lineage>
        <taxon>Eukaryota</taxon>
        <taxon>Fungi</taxon>
        <taxon>Dikarya</taxon>
        <taxon>Basidiomycota</taxon>
        <taxon>Agaricomycotina</taxon>
        <taxon>Agaricomycetes</taxon>
        <taxon>Agaricomycetidae</taxon>
        <taxon>Agaricales</taxon>
        <taxon>Marasmiineae</taxon>
        <taxon>Mycenaceae</taxon>
        <taxon>Mycena</taxon>
    </lineage>
</organism>
<sequence>MPARGAHTAPKFDSTKPEELRRYFADVEYLMGLANITTTEDKKKACSRYLSVQDQELVEGLDEFHDATKTYDEFKKAALSHYAGNDEEHLYTLKDWDAHLGSTARRRHPLRERARCKRLSETEQSHAFLRALQPASLQAAVKQRLQIIRPNVHADDPYALADLYDAAKFCLAGSPSLLLNAAPTPSPAEPVVKTDPELKAVLTSISQLVAVLASQARTNAAPSQLPQTPSNANPSANPGRPSGQRHPGCSYCLDLTHFMRECQKLIDDIKAGLVRRNEENKLVLPDGRYPSRALAGQCLRERILAWHEQNPGQKLTPQLIVDVINLKKPATPQPIPAVDSFVLSDEQRLEAIAKQKKRLTRAEISDHRPKADQRSASAATSKADSPPPTSPSREAPATTHDHATADAPTAADLTPPPGPFPEHPYAAARDAAYAPPKERNVGAAPKPPVRPPIHDPRNAQDVFNAVLDADVTVKARKLLASPEVSALARQSFTPAPTGRQTRREQLVNGEDPLPAFATLDSGLHDDDRAAARAAAILDSRYPIQSLLRPRTTPRMASLCRTPFVALYDQGRLPEGLITSAETTAIRCILPIVDNQEYVESIVDPGSQICAMSEALCHRLALQYDPTIVLQMQSANGAITPSLGVARNVAFTLRDIVLYLQVHIVRNPAYDVLLGRPFDVLTQSVVHNYSNNDQTITIRDPNTGRTATVPTIPRGSSRVTKEGFLKLKSSRMKH</sequence>
<proteinExistence type="predicted"/>
<feature type="compositionally biased region" description="Low complexity" evidence="1">
    <location>
        <begin position="424"/>
        <end position="435"/>
    </location>
</feature>
<evidence type="ECO:0000313" key="2">
    <source>
        <dbReference type="EMBL" id="KAF7301290.1"/>
    </source>
</evidence>
<dbReference type="OrthoDB" id="3252634at2759"/>
<dbReference type="GeneID" id="59346162"/>
<comment type="caution">
    <text evidence="2">The sequence shown here is derived from an EMBL/GenBank/DDBJ whole genome shotgun (WGS) entry which is preliminary data.</text>
</comment>
<dbReference type="EMBL" id="JACAZF010000006">
    <property type="protein sequence ID" value="KAF7301290.1"/>
    <property type="molecule type" value="Genomic_DNA"/>
</dbReference>
<gene>
    <name evidence="2" type="ORF">MIND_00694000</name>
</gene>
<feature type="region of interest" description="Disordered" evidence="1">
    <location>
        <begin position="356"/>
        <end position="457"/>
    </location>
</feature>
<keyword evidence="3" id="KW-1185">Reference proteome</keyword>
<evidence type="ECO:0000256" key="1">
    <source>
        <dbReference type="SAM" id="MobiDB-lite"/>
    </source>
</evidence>
<dbReference type="Proteomes" id="UP000636479">
    <property type="component" value="Unassembled WGS sequence"/>
</dbReference>
<name>A0A8H6SM01_9AGAR</name>
<feature type="compositionally biased region" description="Polar residues" evidence="1">
    <location>
        <begin position="219"/>
        <end position="236"/>
    </location>
</feature>
<dbReference type="AlphaFoldDB" id="A0A8H6SM01"/>
<dbReference type="Pfam" id="PF13650">
    <property type="entry name" value="Asp_protease_2"/>
    <property type="match status" value="1"/>
</dbReference>
<feature type="compositionally biased region" description="Basic and acidic residues" evidence="1">
    <location>
        <begin position="360"/>
        <end position="373"/>
    </location>
</feature>